<gene>
    <name evidence="2" type="ORF">UX06_C0036G0001</name>
</gene>
<organism evidence="2 3">
    <name type="scientific">Candidatus Giovannonibacteria bacterium GW2011_GWA2_45_21</name>
    <dbReference type="NCBI Taxonomy" id="1618649"/>
    <lineage>
        <taxon>Bacteria</taxon>
        <taxon>Candidatus Giovannoniibacteriota</taxon>
    </lineage>
</organism>
<keyword evidence="1" id="KW-0812">Transmembrane</keyword>
<keyword evidence="1" id="KW-1133">Transmembrane helix</keyword>
<proteinExistence type="predicted"/>
<accession>A0A0G1Q4W5</accession>
<name>A0A0G1Q4W5_9BACT</name>
<protein>
    <submittedName>
        <fullName evidence="2">Conserved hypothetical membrane protein</fullName>
    </submittedName>
</protein>
<dbReference type="Proteomes" id="UP000034696">
    <property type="component" value="Unassembled WGS sequence"/>
</dbReference>
<feature type="transmembrane region" description="Helical" evidence="1">
    <location>
        <begin position="12"/>
        <end position="34"/>
    </location>
</feature>
<comment type="caution">
    <text evidence="2">The sequence shown here is derived from an EMBL/GenBank/DDBJ whole genome shotgun (WGS) entry which is preliminary data.</text>
</comment>
<keyword evidence="1" id="KW-0472">Membrane</keyword>
<evidence type="ECO:0000256" key="1">
    <source>
        <dbReference type="SAM" id="Phobius"/>
    </source>
</evidence>
<dbReference type="EMBL" id="LCKT01000036">
    <property type="protein sequence ID" value="KKU03700.1"/>
    <property type="molecule type" value="Genomic_DNA"/>
</dbReference>
<evidence type="ECO:0000313" key="3">
    <source>
        <dbReference type="Proteomes" id="UP000034696"/>
    </source>
</evidence>
<evidence type="ECO:0000313" key="2">
    <source>
        <dbReference type="EMBL" id="KKU03700.1"/>
    </source>
</evidence>
<sequence>MTNSVLNVLKVFGLSGIAFAVGVSLTPILTHYLYKYKLWRKEVRQTAPDGRGTPIFAKLHEERETKVPRMGGILIWGVLLFLIYLVYFLSLTGSPFFVKLNFLSRSQTWLPLFTLVAA</sequence>
<dbReference type="AlphaFoldDB" id="A0A0G1Q4W5"/>
<reference evidence="2 3" key="1">
    <citation type="journal article" date="2015" name="Nature">
        <title>rRNA introns, odd ribosomes, and small enigmatic genomes across a large radiation of phyla.</title>
        <authorList>
            <person name="Brown C.T."/>
            <person name="Hug L.A."/>
            <person name="Thomas B.C."/>
            <person name="Sharon I."/>
            <person name="Castelle C.J."/>
            <person name="Singh A."/>
            <person name="Wilkins M.J."/>
            <person name="Williams K.H."/>
            <person name="Banfield J.F."/>
        </authorList>
    </citation>
    <scope>NUCLEOTIDE SEQUENCE [LARGE SCALE GENOMIC DNA]</scope>
</reference>
<feature type="non-terminal residue" evidence="2">
    <location>
        <position position="118"/>
    </location>
</feature>
<feature type="transmembrane region" description="Helical" evidence="1">
    <location>
        <begin position="73"/>
        <end position="98"/>
    </location>
</feature>